<dbReference type="PANTHER" id="PTHR43884:SF12">
    <property type="entry name" value="ISOVALERYL-COA DEHYDROGENASE, MITOCHONDRIAL-RELATED"/>
    <property type="match status" value="1"/>
</dbReference>
<keyword evidence="5" id="KW-0560">Oxidoreductase</keyword>
<evidence type="ECO:0000256" key="3">
    <source>
        <dbReference type="ARBA" id="ARBA00022630"/>
    </source>
</evidence>
<dbReference type="InterPro" id="IPR013786">
    <property type="entry name" value="AcylCoA_DH/ox_N"/>
</dbReference>
<dbReference type="Gene3D" id="2.40.110.10">
    <property type="entry name" value="Butyryl-CoA Dehydrogenase, subunit A, domain 2"/>
    <property type="match status" value="1"/>
</dbReference>
<dbReference type="Proteomes" id="UP001183809">
    <property type="component" value="Unassembled WGS sequence"/>
</dbReference>
<dbReference type="RefSeq" id="WP_311698971.1">
    <property type="nucleotide sequence ID" value="NZ_JAVREY010000054.1"/>
</dbReference>
<organism evidence="9 10">
    <name type="scientific">Streptomyces gibsoniae</name>
    <dbReference type="NCBI Taxonomy" id="3075529"/>
    <lineage>
        <taxon>Bacteria</taxon>
        <taxon>Bacillati</taxon>
        <taxon>Actinomycetota</taxon>
        <taxon>Actinomycetes</taxon>
        <taxon>Kitasatosporales</taxon>
        <taxon>Streptomycetaceae</taxon>
        <taxon>Streptomyces</taxon>
    </lineage>
</organism>
<dbReference type="Gene3D" id="1.20.140.10">
    <property type="entry name" value="Butyryl-CoA Dehydrogenase, subunit A, domain 3"/>
    <property type="match status" value="1"/>
</dbReference>
<comment type="similarity">
    <text evidence="2 5">Belongs to the acyl-CoA dehydrogenase family.</text>
</comment>
<evidence type="ECO:0000259" key="8">
    <source>
        <dbReference type="Pfam" id="PF02771"/>
    </source>
</evidence>
<evidence type="ECO:0000256" key="4">
    <source>
        <dbReference type="ARBA" id="ARBA00022827"/>
    </source>
</evidence>
<evidence type="ECO:0000259" key="7">
    <source>
        <dbReference type="Pfam" id="PF02770"/>
    </source>
</evidence>
<evidence type="ECO:0000313" key="10">
    <source>
        <dbReference type="Proteomes" id="UP001183809"/>
    </source>
</evidence>
<feature type="domain" description="Acyl-CoA dehydrogenase/oxidase N-terminal" evidence="8">
    <location>
        <begin position="9"/>
        <end position="120"/>
    </location>
</feature>
<keyword evidence="3 5" id="KW-0285">Flavoprotein</keyword>
<dbReference type="EMBL" id="JAVREY010000054">
    <property type="protein sequence ID" value="MDT0467509.1"/>
    <property type="molecule type" value="Genomic_DNA"/>
</dbReference>
<evidence type="ECO:0000313" key="9">
    <source>
        <dbReference type="EMBL" id="MDT0467509.1"/>
    </source>
</evidence>
<accession>A0ABU2U2R1</accession>
<proteinExistence type="inferred from homology"/>
<dbReference type="PANTHER" id="PTHR43884">
    <property type="entry name" value="ACYL-COA DEHYDROGENASE"/>
    <property type="match status" value="1"/>
</dbReference>
<dbReference type="InterPro" id="IPR037069">
    <property type="entry name" value="AcylCoA_DH/ox_N_sf"/>
</dbReference>
<dbReference type="InterPro" id="IPR009100">
    <property type="entry name" value="AcylCoA_DH/oxidase_NM_dom_sf"/>
</dbReference>
<name>A0ABU2U2R1_9ACTN</name>
<dbReference type="Gene3D" id="1.10.540.10">
    <property type="entry name" value="Acyl-CoA dehydrogenase/oxidase, N-terminal domain"/>
    <property type="match status" value="1"/>
</dbReference>
<dbReference type="InterPro" id="IPR046373">
    <property type="entry name" value="Acyl-CoA_Oxase/DH_mid-dom_sf"/>
</dbReference>
<feature type="domain" description="Acyl-CoA dehydrogenase/oxidase C-terminal" evidence="6">
    <location>
        <begin position="233"/>
        <end position="374"/>
    </location>
</feature>
<comment type="cofactor">
    <cofactor evidence="1 5">
        <name>FAD</name>
        <dbReference type="ChEBI" id="CHEBI:57692"/>
    </cofactor>
</comment>
<evidence type="ECO:0000256" key="1">
    <source>
        <dbReference type="ARBA" id="ARBA00001974"/>
    </source>
</evidence>
<keyword evidence="10" id="KW-1185">Reference proteome</keyword>
<dbReference type="Pfam" id="PF00441">
    <property type="entry name" value="Acyl-CoA_dh_1"/>
    <property type="match status" value="1"/>
</dbReference>
<evidence type="ECO:0000256" key="5">
    <source>
        <dbReference type="RuleBase" id="RU362125"/>
    </source>
</evidence>
<dbReference type="SUPFAM" id="SSF47203">
    <property type="entry name" value="Acyl-CoA dehydrogenase C-terminal domain-like"/>
    <property type="match status" value="1"/>
</dbReference>
<reference evidence="10" key="1">
    <citation type="submission" date="2023-07" db="EMBL/GenBank/DDBJ databases">
        <title>30 novel species of actinomycetes from the DSMZ collection.</title>
        <authorList>
            <person name="Nouioui I."/>
        </authorList>
    </citation>
    <scope>NUCLEOTIDE SEQUENCE [LARGE SCALE GENOMIC DNA]</scope>
    <source>
        <strain evidence="10">DSM 41699</strain>
    </source>
</reference>
<gene>
    <name evidence="9" type="ORF">RM764_31690</name>
</gene>
<protein>
    <submittedName>
        <fullName evidence="9">Acyl-CoA dehydrogenase family protein</fullName>
    </submittedName>
</protein>
<evidence type="ECO:0000259" key="6">
    <source>
        <dbReference type="Pfam" id="PF00441"/>
    </source>
</evidence>
<dbReference type="PIRSF" id="PIRSF016578">
    <property type="entry name" value="HsaA"/>
    <property type="match status" value="1"/>
</dbReference>
<dbReference type="InterPro" id="IPR009075">
    <property type="entry name" value="AcylCo_DH/oxidase_C"/>
</dbReference>
<sequence>MHTVLYGLTPRQQEDRASFTAFVDDHLVPEADRWDREQRLSDSIVELLGKSRLLVPTLPTEAGGSGMDVETYGLLSEELGRGCGNIRNLVAVQGMVAHALLKWGTKEQADRWVPRIGTGETVGAFALTEPEAGSDARNGSMTAERTGAGFVLNGRKKWMSFGQRAGIFLVFARLEGEPAAFVVERGTDGFRTEPISGLLGLRASELAELTFDGCVVPESHLISRGRLTFDLLATGSLDYGRYSTAYGSVGLAQACLTASLEYTRERTQFGVPLRDHQLVRRMLTDMISSVEGARLLCRQAGVLRARNHKDAIRQTLIAKYVASRAGFAAANDAVQLHGANGIGPDFPVQRHLRDAKVQEIIEGTSQIQQLQIAEMTL</sequence>
<dbReference type="InterPro" id="IPR006091">
    <property type="entry name" value="Acyl-CoA_Oxase/DH_mid-dom"/>
</dbReference>
<dbReference type="InterPro" id="IPR036250">
    <property type="entry name" value="AcylCo_DH-like_C"/>
</dbReference>
<comment type="caution">
    <text evidence="9">The sequence shown here is derived from an EMBL/GenBank/DDBJ whole genome shotgun (WGS) entry which is preliminary data.</text>
</comment>
<feature type="domain" description="Acyl-CoA oxidase/dehydrogenase middle" evidence="7">
    <location>
        <begin position="124"/>
        <end position="214"/>
    </location>
</feature>
<dbReference type="Pfam" id="PF02770">
    <property type="entry name" value="Acyl-CoA_dh_M"/>
    <property type="match status" value="1"/>
</dbReference>
<evidence type="ECO:0000256" key="2">
    <source>
        <dbReference type="ARBA" id="ARBA00009347"/>
    </source>
</evidence>
<dbReference type="SUPFAM" id="SSF56645">
    <property type="entry name" value="Acyl-CoA dehydrogenase NM domain-like"/>
    <property type="match status" value="1"/>
</dbReference>
<dbReference type="Pfam" id="PF02771">
    <property type="entry name" value="Acyl-CoA_dh_N"/>
    <property type="match status" value="1"/>
</dbReference>
<keyword evidence="4 5" id="KW-0274">FAD</keyword>